<protein>
    <submittedName>
        <fullName evidence="4">2-succinylbenzoate--CoA ligase</fullName>
        <ecNumber evidence="4">6.2.1.26</ecNumber>
    </submittedName>
</protein>
<dbReference type="SUPFAM" id="SSF56801">
    <property type="entry name" value="Acetyl-CoA synthetase-like"/>
    <property type="match status" value="1"/>
</dbReference>
<dbReference type="Gene3D" id="3.30.300.30">
    <property type="match status" value="1"/>
</dbReference>
<name>A0A916N5H1_9BACT</name>
<dbReference type="Proteomes" id="UP000680038">
    <property type="component" value="Unassembled WGS sequence"/>
</dbReference>
<dbReference type="RefSeq" id="WP_215238651.1">
    <property type="nucleotide sequence ID" value="NZ_CAJRAF010000002.1"/>
</dbReference>
<gene>
    <name evidence="4" type="primary">menE</name>
    <name evidence="4" type="ORF">DYBT9275_01967</name>
</gene>
<organism evidence="4 5">
    <name type="scientific">Dyadobacter helix</name>
    <dbReference type="NCBI Taxonomy" id="2822344"/>
    <lineage>
        <taxon>Bacteria</taxon>
        <taxon>Pseudomonadati</taxon>
        <taxon>Bacteroidota</taxon>
        <taxon>Cytophagia</taxon>
        <taxon>Cytophagales</taxon>
        <taxon>Spirosomataceae</taxon>
        <taxon>Dyadobacter</taxon>
    </lineage>
</organism>
<proteinExistence type="inferred from homology"/>
<dbReference type="PANTHER" id="PTHR43201">
    <property type="entry name" value="ACYL-COA SYNTHETASE"/>
    <property type="match status" value="1"/>
</dbReference>
<evidence type="ECO:0000259" key="3">
    <source>
        <dbReference type="Pfam" id="PF00501"/>
    </source>
</evidence>
<evidence type="ECO:0000256" key="2">
    <source>
        <dbReference type="ARBA" id="ARBA00022598"/>
    </source>
</evidence>
<dbReference type="PANTHER" id="PTHR43201:SF5">
    <property type="entry name" value="MEDIUM-CHAIN ACYL-COA LIGASE ACSF2, MITOCHONDRIAL"/>
    <property type="match status" value="1"/>
</dbReference>
<sequence length="355" mass="40143">MWQTSRETLLSQPPPENPYELKCYDFLKEWINGTEVITLFTSGSTGTPKPIDLYRNQLISSALMTGEALKLSAGSRALVCLNVNYIAGMMMLIRGMELGWELTITEPSANPLLHLNHALRFDFTSMVPMQLAACLHDTATREAVTRFDKILLGGAPVSPVLQHEISLLTNQVYHSYGMTETVSHVALKQLSPMKEDDYNVLPGIRFGVDERGCLYISGAVTNSQIVQTNDLVEITSKNTFKWIGRADNIINSGGVKIVLDRIDEIVSDVFFRLNYTHVFFTWFEEDNLLGQKLILMVEARPDQMASEQVLVEIRKQVSAYETPKHVYFAEQFFRTATDKIDKRRTAQTILKLPNE</sequence>
<dbReference type="GO" id="GO:0006631">
    <property type="term" value="P:fatty acid metabolic process"/>
    <property type="evidence" value="ECO:0007669"/>
    <property type="project" value="TreeGrafter"/>
</dbReference>
<dbReference type="EMBL" id="CAJRAF010000002">
    <property type="protein sequence ID" value="CAG4998274.1"/>
    <property type="molecule type" value="Genomic_DNA"/>
</dbReference>
<dbReference type="GO" id="GO:0031956">
    <property type="term" value="F:medium-chain fatty acid-CoA ligase activity"/>
    <property type="evidence" value="ECO:0007669"/>
    <property type="project" value="TreeGrafter"/>
</dbReference>
<dbReference type="InterPro" id="IPR045851">
    <property type="entry name" value="AMP-bd_C_sf"/>
</dbReference>
<evidence type="ECO:0000313" key="4">
    <source>
        <dbReference type="EMBL" id="CAG4998274.1"/>
    </source>
</evidence>
<evidence type="ECO:0000313" key="5">
    <source>
        <dbReference type="Proteomes" id="UP000680038"/>
    </source>
</evidence>
<reference evidence="4" key="1">
    <citation type="submission" date="2021-04" db="EMBL/GenBank/DDBJ databases">
        <authorList>
            <person name="Rodrigo-Torres L."/>
            <person name="Arahal R. D."/>
            <person name="Lucena T."/>
        </authorList>
    </citation>
    <scope>NUCLEOTIDE SEQUENCE</scope>
    <source>
        <strain evidence="4">CECT 9275</strain>
    </source>
</reference>
<evidence type="ECO:0000256" key="1">
    <source>
        <dbReference type="ARBA" id="ARBA00006432"/>
    </source>
</evidence>
<comment type="caution">
    <text evidence="4">The sequence shown here is derived from an EMBL/GenBank/DDBJ whole genome shotgun (WGS) entry which is preliminary data.</text>
</comment>
<dbReference type="EC" id="6.2.1.26" evidence="4"/>
<feature type="domain" description="AMP-dependent synthetase/ligase" evidence="3">
    <location>
        <begin position="37"/>
        <end position="197"/>
    </location>
</feature>
<dbReference type="GO" id="GO:0008756">
    <property type="term" value="F:o-succinylbenzoate-CoA ligase activity"/>
    <property type="evidence" value="ECO:0007669"/>
    <property type="project" value="UniProtKB-EC"/>
</dbReference>
<dbReference type="InterPro" id="IPR042099">
    <property type="entry name" value="ANL_N_sf"/>
</dbReference>
<dbReference type="Gene3D" id="3.40.50.12780">
    <property type="entry name" value="N-terminal domain of ligase-like"/>
    <property type="match status" value="1"/>
</dbReference>
<dbReference type="InterPro" id="IPR000873">
    <property type="entry name" value="AMP-dep_synth/lig_dom"/>
</dbReference>
<accession>A0A916N5H1</accession>
<keyword evidence="2 4" id="KW-0436">Ligase</keyword>
<comment type="similarity">
    <text evidence="1">Belongs to the ATP-dependent AMP-binding enzyme family.</text>
</comment>
<dbReference type="Pfam" id="PF00501">
    <property type="entry name" value="AMP-binding"/>
    <property type="match status" value="1"/>
</dbReference>
<keyword evidence="5" id="KW-1185">Reference proteome</keyword>
<dbReference type="AlphaFoldDB" id="A0A916N5H1"/>